<feature type="transmembrane region" description="Helical" evidence="1">
    <location>
        <begin position="270"/>
        <end position="291"/>
    </location>
</feature>
<evidence type="ECO:0000313" key="3">
    <source>
        <dbReference type="Proteomes" id="UP000243200"/>
    </source>
</evidence>
<dbReference type="Pfam" id="PF05795">
    <property type="entry name" value="Plasmodium_Vir"/>
    <property type="match status" value="1"/>
</dbReference>
<sequence length="346" mass="40330">MSPDTEYSKFWNSIKENTFSENETLRDIYSKFEDMCSKVNNRTYCLIDKDPYSECSNVKKLYYNLIGNNAKYELSDDEFTALYDHPIKFCNYLKYWLYDEIIFNKFDNNQIKEVLNTFKKGDKFQIIIDNYNTCNFDILELDKIKQIKLFYDYIATYDAEKKKSRIRDKICGSSYEETLNRMIDLYNDRNIKGEKESTEYSNEFDECKKTYSVGRLCKLQCVADGFSSLHETQTGCSEVDSSVQHSSAAESPAGKLIHDPTPVRGENTSVGITVTVIPILVTFLAIFPILYKLTPFRTWLHKSIMKTKNFLGIPNENSTDILLNQISDSDNENLMKRSHYIAYNSF</sequence>
<keyword evidence="1" id="KW-0472">Membrane</keyword>
<dbReference type="VEuPathDB" id="PlasmoDB:POWCR01_000120700"/>
<keyword evidence="1" id="KW-1133">Transmembrane helix</keyword>
<dbReference type="OrthoDB" id="388072at2759"/>
<evidence type="ECO:0000256" key="1">
    <source>
        <dbReference type="SAM" id="Phobius"/>
    </source>
</evidence>
<proteinExistence type="predicted"/>
<organism evidence="2 3">
    <name type="scientific">Plasmodium ovale</name>
    <name type="common">malaria parasite P. ovale</name>
    <dbReference type="NCBI Taxonomy" id="36330"/>
    <lineage>
        <taxon>Eukaryota</taxon>
        <taxon>Sar</taxon>
        <taxon>Alveolata</taxon>
        <taxon>Apicomplexa</taxon>
        <taxon>Aconoidasida</taxon>
        <taxon>Haemosporida</taxon>
        <taxon>Plasmodiidae</taxon>
        <taxon>Plasmodium</taxon>
        <taxon>Plasmodium (Plasmodium)</taxon>
    </lineage>
</organism>
<dbReference type="InterPro" id="IPR008780">
    <property type="entry name" value="Plasmodium_Vir"/>
</dbReference>
<protein>
    <submittedName>
        <fullName evidence="2">Plasmodium vivax Vir protein, putative</fullName>
    </submittedName>
</protein>
<dbReference type="VEuPathDB" id="PlasmoDB:PocGH01_00054200"/>
<reference evidence="2 3" key="1">
    <citation type="submission" date="2016-06" db="EMBL/GenBank/DDBJ databases">
        <authorList>
            <consortium name="Pathogen Informatics"/>
        </authorList>
    </citation>
    <scope>NUCLEOTIDE SEQUENCE [LARGE SCALE GENOMIC DNA]</scope>
</reference>
<dbReference type="EMBL" id="FLRJ01000388">
    <property type="protein sequence ID" value="SBT73490.1"/>
    <property type="molecule type" value="Genomic_DNA"/>
</dbReference>
<dbReference type="AlphaFoldDB" id="A0A1C3KI85"/>
<dbReference type="Proteomes" id="UP000243200">
    <property type="component" value="Unassembled WGS sequence"/>
</dbReference>
<accession>A0A1C3KI85</accession>
<evidence type="ECO:0000313" key="2">
    <source>
        <dbReference type="EMBL" id="SBT73490.1"/>
    </source>
</evidence>
<name>A0A1C3KI85_PLAOA</name>
<gene>
    <name evidence="2" type="primary">PowCR01_000120700</name>
    <name evidence="2" type="ORF">POWCR01_000120700</name>
</gene>
<keyword evidence="1" id="KW-0812">Transmembrane</keyword>